<evidence type="ECO:0000256" key="1">
    <source>
        <dbReference type="SAM" id="Coils"/>
    </source>
</evidence>
<feature type="region of interest" description="Disordered" evidence="2">
    <location>
        <begin position="79"/>
        <end position="104"/>
    </location>
</feature>
<sequence>MTECMTKDDEKPACLKSSRSNSDFREFLPQRLVFKGCLPESAASKIPNSGPKEVNRGVSAGASARQTLHPAMRLKRQLSITGSASASTNTRRASSAGGSGLTAHPLPMPLDCTAPAPKKHALCPLDDQIVVHQAVQTDSDLDVGSRLEVGSAQFCFNEEKEGMQMQIHELEVSLHRCQEELQQCQKRMSVANITSEICSKALSDTVCQSARTMDTLHGVAEPLAAAAVELQALQQQLCLAQQQHKEAVQQLHQQSEESKLRVQEAVQQLHQQSEESKLRVQEAQAQVEGLRKELHGRKVEEGSVQHEVKTMALKMRQQEHQLSQLVREVTELHRKLKEAESWGALMESEATMQQERCKAAEEVAEASQQEAQIAGLEAEAVQRESQQRTDNALDLARTRGRDAEEARAHLSAALHGRRQEEIRVLELIEELHDLRIEVEVLRKQDQVGLRQAMVGGLADFEVKPELLRKKLHSVCQGVQVCPYDLTIDPDQAISCQPISLHAHDIHGQGKEASRFGSEQAQGLTASLAASEARAVAAESAASSRQAEVELLQSTLQHLRREVGSLRTALDCLRSHEHEEVLSICASSSNLSRCEAQSAVVAEAKDDLPSNQQSDGSYVMCLRQQEISSTLLLQSTTSSQYEAPVQNICQEQAESHKAIHEDTSFIELQRTRGPQNESQAAQIDKHPKRCRRPLVGAVRIAWGLLRTSTVLGVLAAGSVAASRTPLGRRCVEYTEGRCRSLAAELMGKKRQPCCLPVSSAEHSQEGLEGSTQVGEEAQQLHNAVPLCSGILDNAGVTTSATTCDKE</sequence>
<dbReference type="AlphaFoldDB" id="A0A250XFC0"/>
<dbReference type="EMBL" id="BEGY01000070">
    <property type="protein sequence ID" value="GAX81788.1"/>
    <property type="molecule type" value="Genomic_DNA"/>
</dbReference>
<name>A0A250XFC0_9CHLO</name>
<reference evidence="3 4" key="1">
    <citation type="submission" date="2017-08" db="EMBL/GenBank/DDBJ databases">
        <title>Acidophilic green algal genome provides insights into adaptation to an acidic environment.</title>
        <authorList>
            <person name="Hirooka S."/>
            <person name="Hirose Y."/>
            <person name="Kanesaki Y."/>
            <person name="Higuchi S."/>
            <person name="Fujiwara T."/>
            <person name="Onuma R."/>
            <person name="Era A."/>
            <person name="Ohbayashi R."/>
            <person name="Uzuka A."/>
            <person name="Nozaki H."/>
            <person name="Yoshikawa H."/>
            <person name="Miyagishima S.Y."/>
        </authorList>
    </citation>
    <scope>NUCLEOTIDE SEQUENCE [LARGE SCALE GENOMIC DNA]</scope>
    <source>
        <strain evidence="3 4">NIES-2499</strain>
    </source>
</reference>
<feature type="coiled-coil region" evidence="1">
    <location>
        <begin position="160"/>
        <end position="187"/>
    </location>
</feature>
<keyword evidence="1" id="KW-0175">Coiled coil</keyword>
<accession>A0A250XFC0</accession>
<organism evidence="3 4">
    <name type="scientific">Chlamydomonas eustigma</name>
    <dbReference type="NCBI Taxonomy" id="1157962"/>
    <lineage>
        <taxon>Eukaryota</taxon>
        <taxon>Viridiplantae</taxon>
        <taxon>Chlorophyta</taxon>
        <taxon>core chlorophytes</taxon>
        <taxon>Chlorophyceae</taxon>
        <taxon>CS clade</taxon>
        <taxon>Chlamydomonadales</taxon>
        <taxon>Chlamydomonadaceae</taxon>
        <taxon>Chlamydomonas</taxon>
    </lineage>
</organism>
<feature type="compositionally biased region" description="Low complexity" evidence="2">
    <location>
        <begin position="83"/>
        <end position="96"/>
    </location>
</feature>
<dbReference type="Proteomes" id="UP000232323">
    <property type="component" value="Unassembled WGS sequence"/>
</dbReference>
<gene>
    <name evidence="3" type="ORF">CEUSTIGMA_g9216.t1</name>
</gene>
<comment type="caution">
    <text evidence="3">The sequence shown here is derived from an EMBL/GenBank/DDBJ whole genome shotgun (WGS) entry which is preliminary data.</text>
</comment>
<keyword evidence="4" id="KW-1185">Reference proteome</keyword>
<proteinExistence type="predicted"/>
<feature type="coiled-coil region" evidence="1">
    <location>
        <begin position="417"/>
        <end position="444"/>
    </location>
</feature>
<evidence type="ECO:0000313" key="4">
    <source>
        <dbReference type="Proteomes" id="UP000232323"/>
    </source>
</evidence>
<feature type="coiled-coil region" evidence="1">
    <location>
        <begin position="248"/>
        <end position="386"/>
    </location>
</feature>
<evidence type="ECO:0000256" key="2">
    <source>
        <dbReference type="SAM" id="MobiDB-lite"/>
    </source>
</evidence>
<protein>
    <submittedName>
        <fullName evidence="3">Uncharacterized protein</fullName>
    </submittedName>
</protein>
<evidence type="ECO:0000313" key="3">
    <source>
        <dbReference type="EMBL" id="GAX81788.1"/>
    </source>
</evidence>